<name>A0A3M4M8H2_PSECI</name>
<organism evidence="1 2">
    <name type="scientific">Pseudomonas cichorii</name>
    <dbReference type="NCBI Taxonomy" id="36746"/>
    <lineage>
        <taxon>Bacteria</taxon>
        <taxon>Pseudomonadati</taxon>
        <taxon>Pseudomonadota</taxon>
        <taxon>Gammaproteobacteria</taxon>
        <taxon>Pseudomonadales</taxon>
        <taxon>Pseudomonadaceae</taxon>
        <taxon>Pseudomonas</taxon>
    </lineage>
</organism>
<evidence type="ECO:0000313" key="2">
    <source>
        <dbReference type="Proteomes" id="UP000277236"/>
    </source>
</evidence>
<sequence>MISNRAFAIAVCVFLGIAWSYKVLVPSREKPSEESVRLLEMNHCLAYSDTVLRIRFLDYRTYFNTLIDRKSMPVLHFAGFSMGSGDRYSTNGKPSPCTFYLREIHKASSPLEIAANAYVQAYDKLRPQAREVEQLYARRYP</sequence>
<evidence type="ECO:0000313" key="1">
    <source>
        <dbReference type="EMBL" id="RMQ49461.1"/>
    </source>
</evidence>
<proteinExistence type="predicted"/>
<reference evidence="1 2" key="1">
    <citation type="submission" date="2018-08" db="EMBL/GenBank/DDBJ databases">
        <title>Recombination of ecologically and evolutionarily significant loci maintains genetic cohesion in the Pseudomonas syringae species complex.</title>
        <authorList>
            <person name="Dillon M."/>
            <person name="Thakur S."/>
            <person name="Almeida R.N.D."/>
            <person name="Weir B.S."/>
            <person name="Guttman D.S."/>
        </authorList>
    </citation>
    <scope>NUCLEOTIDE SEQUENCE [LARGE SCALE GENOMIC DNA]</scope>
    <source>
        <strain evidence="1 2">ICMP 3353</strain>
    </source>
</reference>
<dbReference type="EMBL" id="RBRE01000016">
    <property type="protein sequence ID" value="RMQ49461.1"/>
    <property type="molecule type" value="Genomic_DNA"/>
</dbReference>
<dbReference type="AlphaFoldDB" id="A0A3M4M8H2"/>
<accession>A0A3M4M8H2</accession>
<dbReference type="Proteomes" id="UP000277236">
    <property type="component" value="Unassembled WGS sequence"/>
</dbReference>
<protein>
    <submittedName>
        <fullName evidence="1">Uncharacterized protein</fullName>
    </submittedName>
</protein>
<dbReference type="RefSeq" id="WP_122314714.1">
    <property type="nucleotide sequence ID" value="NZ_RBRE01000016.1"/>
</dbReference>
<comment type="caution">
    <text evidence="1">The sequence shown here is derived from an EMBL/GenBank/DDBJ whole genome shotgun (WGS) entry which is preliminary data.</text>
</comment>
<gene>
    <name evidence="1" type="ORF">ALQ04_03505</name>
</gene>